<protein>
    <submittedName>
        <fullName evidence="11">Solute carrier family 41 member 1-like isoform X3</fullName>
    </submittedName>
</protein>
<feature type="domain" description="SLC41A/MgtE integral membrane" evidence="10">
    <location>
        <begin position="91"/>
        <end position="225"/>
    </location>
</feature>
<evidence type="ECO:0000256" key="1">
    <source>
        <dbReference type="ARBA" id="ARBA00004141"/>
    </source>
</evidence>
<dbReference type="InterPro" id="IPR006667">
    <property type="entry name" value="SLC41_membr_dom"/>
</dbReference>
<keyword evidence="8 9" id="KW-0472">Membrane</keyword>
<keyword evidence="4 9" id="KW-0812">Transmembrane</keyword>
<comment type="subcellular location">
    <subcellularLocation>
        <location evidence="1">Membrane</location>
        <topology evidence="1">Multi-pass membrane protein</topology>
    </subcellularLocation>
</comment>
<evidence type="ECO:0000313" key="12">
    <source>
        <dbReference type="Proteomes" id="UP001165289"/>
    </source>
</evidence>
<keyword evidence="5" id="KW-0460">Magnesium</keyword>
<feature type="transmembrane region" description="Helical" evidence="9">
    <location>
        <begin position="271"/>
        <end position="290"/>
    </location>
</feature>
<evidence type="ECO:0000256" key="3">
    <source>
        <dbReference type="ARBA" id="ARBA00022448"/>
    </source>
</evidence>
<dbReference type="Gene3D" id="1.10.357.20">
    <property type="entry name" value="SLC41 divalent cation transporters, integral membrane domain"/>
    <property type="match status" value="2"/>
</dbReference>
<feature type="transmembrane region" description="Helical" evidence="9">
    <location>
        <begin position="237"/>
        <end position="259"/>
    </location>
</feature>
<dbReference type="SUPFAM" id="SSF161093">
    <property type="entry name" value="MgtE membrane domain-like"/>
    <property type="match status" value="2"/>
</dbReference>
<dbReference type="GO" id="GO:0008324">
    <property type="term" value="F:monoatomic cation transmembrane transporter activity"/>
    <property type="evidence" value="ECO:0007669"/>
    <property type="project" value="InterPro"/>
</dbReference>
<name>A0AAV7K515_9METZ</name>
<evidence type="ECO:0000256" key="5">
    <source>
        <dbReference type="ARBA" id="ARBA00022842"/>
    </source>
</evidence>
<comment type="caution">
    <text evidence="11">The sequence shown here is derived from an EMBL/GenBank/DDBJ whole genome shotgun (WGS) entry which is preliminary data.</text>
</comment>
<dbReference type="EMBL" id="JAKMXF010000144">
    <property type="protein sequence ID" value="KAI6656286.1"/>
    <property type="molecule type" value="Genomic_DNA"/>
</dbReference>
<evidence type="ECO:0000313" key="11">
    <source>
        <dbReference type="EMBL" id="KAI6656286.1"/>
    </source>
</evidence>
<dbReference type="PANTHER" id="PTHR16228">
    <property type="entry name" value="DIVALENT CATION TRANSPORTER SOLUTE CARRIER FAMILY 41"/>
    <property type="match status" value="1"/>
</dbReference>
<keyword evidence="7" id="KW-0406">Ion transport</keyword>
<feature type="transmembrane region" description="Helical" evidence="9">
    <location>
        <begin position="209"/>
        <end position="231"/>
    </location>
</feature>
<evidence type="ECO:0000256" key="6">
    <source>
        <dbReference type="ARBA" id="ARBA00022989"/>
    </source>
</evidence>
<dbReference type="InterPro" id="IPR036739">
    <property type="entry name" value="SLC41_membr_dom_sf"/>
</dbReference>
<reference evidence="11 12" key="1">
    <citation type="journal article" date="2023" name="BMC Biol.">
        <title>The compact genome of the sponge Oopsacas minuta (Hexactinellida) is lacking key metazoan core genes.</title>
        <authorList>
            <person name="Santini S."/>
            <person name="Schenkelaars Q."/>
            <person name="Jourda C."/>
            <person name="Duchesne M."/>
            <person name="Belahbib H."/>
            <person name="Rocher C."/>
            <person name="Selva M."/>
            <person name="Riesgo A."/>
            <person name="Vervoort M."/>
            <person name="Leys S.P."/>
            <person name="Kodjabachian L."/>
            <person name="Le Bivic A."/>
            <person name="Borchiellini C."/>
            <person name="Claverie J.M."/>
            <person name="Renard E."/>
        </authorList>
    </citation>
    <scope>NUCLEOTIDE SEQUENCE [LARGE SCALE GENOMIC DNA]</scope>
    <source>
        <strain evidence="11">SPO-2</strain>
    </source>
</reference>
<comment type="similarity">
    <text evidence="2">Belongs to the SLC41A transporter family.</text>
</comment>
<keyword evidence="3" id="KW-0813">Transport</keyword>
<dbReference type="Proteomes" id="UP001165289">
    <property type="component" value="Unassembled WGS sequence"/>
</dbReference>
<feature type="transmembrane region" description="Helical" evidence="9">
    <location>
        <begin position="139"/>
        <end position="160"/>
    </location>
</feature>
<evidence type="ECO:0000256" key="4">
    <source>
        <dbReference type="ARBA" id="ARBA00022692"/>
    </source>
</evidence>
<proteinExistence type="inferred from homology"/>
<feature type="transmembrane region" description="Helical" evidence="9">
    <location>
        <begin position="166"/>
        <end position="197"/>
    </location>
</feature>
<dbReference type="InterPro" id="IPR045349">
    <property type="entry name" value="SLC41A1-3"/>
</dbReference>
<evidence type="ECO:0000256" key="8">
    <source>
        <dbReference type="ARBA" id="ARBA00023136"/>
    </source>
</evidence>
<sequence>MELENGSDEHSDTILTPICLSGSDSGLSIDSPPPKPSLKPPNTYLEVAYSLLQIFISSTLSGVGLVMAGLLLDVVQHWEVFIKVDELFILVPPLLGLKGNLEMTLTARLSTAANLGEVASLGGYLKVVAYNLSLIQGQATIVSILASCLSVLLGLIVSLGQIDWSLVSLIFASAILAACVSGLLLGVVMAVVVYLCATFKLNPDNLATPLAAALGDLVTLGVLSLVASTLYDKREVTMWIAPLIVSLMLPLGVMWLYVSTRGDTTKEVVKYGWTPLLIAMCISSLGGTVLDKVVMGLEGLAVYAPVINGTGGNLVAIQACRISTSLHSRSTPGNQVTDKEVFKIFYIYISSYWNHTFHTI</sequence>
<keyword evidence="12" id="KW-1185">Reference proteome</keyword>
<feature type="transmembrane region" description="Helical" evidence="9">
    <location>
        <begin position="47"/>
        <end position="72"/>
    </location>
</feature>
<evidence type="ECO:0000259" key="10">
    <source>
        <dbReference type="Pfam" id="PF01769"/>
    </source>
</evidence>
<accession>A0AAV7K515</accession>
<evidence type="ECO:0000256" key="2">
    <source>
        <dbReference type="ARBA" id="ARBA00009749"/>
    </source>
</evidence>
<dbReference type="GO" id="GO:0005886">
    <property type="term" value="C:plasma membrane"/>
    <property type="evidence" value="ECO:0007669"/>
    <property type="project" value="TreeGrafter"/>
</dbReference>
<organism evidence="11 12">
    <name type="scientific">Oopsacas minuta</name>
    <dbReference type="NCBI Taxonomy" id="111878"/>
    <lineage>
        <taxon>Eukaryota</taxon>
        <taxon>Metazoa</taxon>
        <taxon>Porifera</taxon>
        <taxon>Hexactinellida</taxon>
        <taxon>Hexasterophora</taxon>
        <taxon>Lyssacinosida</taxon>
        <taxon>Leucopsacidae</taxon>
        <taxon>Oopsacas</taxon>
    </lineage>
</organism>
<dbReference type="AlphaFoldDB" id="A0AAV7K515"/>
<feature type="transmembrane region" description="Helical" evidence="9">
    <location>
        <begin position="302"/>
        <end position="320"/>
    </location>
</feature>
<evidence type="ECO:0000256" key="9">
    <source>
        <dbReference type="SAM" id="Phobius"/>
    </source>
</evidence>
<dbReference type="PANTHER" id="PTHR16228:SF7">
    <property type="entry name" value="SLC41A_MGTE INTEGRAL MEMBRANE DOMAIN-CONTAINING PROTEIN"/>
    <property type="match status" value="1"/>
</dbReference>
<keyword evidence="6 9" id="KW-1133">Transmembrane helix</keyword>
<dbReference type="Pfam" id="PF01769">
    <property type="entry name" value="MgtE"/>
    <property type="match status" value="1"/>
</dbReference>
<evidence type="ECO:0000256" key="7">
    <source>
        <dbReference type="ARBA" id="ARBA00023065"/>
    </source>
</evidence>
<gene>
    <name evidence="11" type="ORF">LOD99_1086</name>
</gene>
<dbReference type="FunFam" id="1.10.357.20:FF:000001">
    <property type="entry name" value="Solute carrier family 41 member 2"/>
    <property type="match status" value="1"/>
</dbReference>